<reference evidence="2 3" key="1">
    <citation type="submission" date="2016-10" db="EMBL/GenBank/DDBJ databases">
        <authorList>
            <person name="de Groot N.N."/>
        </authorList>
    </citation>
    <scope>NUCLEOTIDE SEQUENCE [LARGE SCALE GENOMIC DNA]</scope>
    <source>
        <strain evidence="2 3">IBRC-M 10780</strain>
    </source>
</reference>
<keyword evidence="3" id="KW-1185">Reference proteome</keyword>
<evidence type="ECO:0000313" key="3">
    <source>
        <dbReference type="Proteomes" id="UP000198618"/>
    </source>
</evidence>
<gene>
    <name evidence="2" type="ORF">SAMN05216389_102211</name>
</gene>
<dbReference type="Proteomes" id="UP000198618">
    <property type="component" value="Unassembled WGS sequence"/>
</dbReference>
<keyword evidence="1" id="KW-0472">Membrane</keyword>
<feature type="transmembrane region" description="Helical" evidence="1">
    <location>
        <begin position="6"/>
        <end position="25"/>
    </location>
</feature>
<evidence type="ECO:0000313" key="2">
    <source>
        <dbReference type="EMBL" id="SES79669.1"/>
    </source>
</evidence>
<organism evidence="2 3">
    <name type="scientific">Oceanobacillus limi</name>
    <dbReference type="NCBI Taxonomy" id="930131"/>
    <lineage>
        <taxon>Bacteria</taxon>
        <taxon>Bacillati</taxon>
        <taxon>Bacillota</taxon>
        <taxon>Bacilli</taxon>
        <taxon>Bacillales</taxon>
        <taxon>Bacillaceae</taxon>
        <taxon>Oceanobacillus</taxon>
    </lineage>
</organism>
<dbReference type="EMBL" id="FOHE01000002">
    <property type="protein sequence ID" value="SES79669.1"/>
    <property type="molecule type" value="Genomic_DNA"/>
</dbReference>
<name>A0A1H9ZFR3_9BACI</name>
<accession>A0A1H9ZFR3</accession>
<proteinExistence type="predicted"/>
<protein>
    <submittedName>
        <fullName evidence="2">Uncharacterized protein</fullName>
    </submittedName>
</protein>
<sequence length="53" mass="6355">MDYIWIIIPIIIIFLIAGNMEVFSISKRQKQLDEKLEELHKDLKEVLNKIDKK</sequence>
<evidence type="ECO:0000256" key="1">
    <source>
        <dbReference type="SAM" id="Phobius"/>
    </source>
</evidence>
<keyword evidence="1" id="KW-1133">Transmembrane helix</keyword>
<dbReference type="AlphaFoldDB" id="A0A1H9ZFR3"/>
<keyword evidence="1" id="KW-0812">Transmembrane</keyword>